<reference evidence="14" key="1">
    <citation type="journal article" date="2016" name="Genome Announc.">
        <title>Complete genome sequence of Alkaliphilus metalliredigens strain QYMF, an alkaliphilic and metal-reducing bacterium isolated from borax-contaminated leachate ponds.</title>
        <authorList>
            <person name="Hwang C."/>
            <person name="Copeland A."/>
            <person name="Lucas S."/>
            <person name="Lapidus A."/>
            <person name="Barry K."/>
            <person name="Detter J.C."/>
            <person name="Glavina Del Rio T."/>
            <person name="Hammon N."/>
            <person name="Israni S."/>
            <person name="Dalin E."/>
            <person name="Tice H."/>
            <person name="Pitluck S."/>
            <person name="Chertkov O."/>
            <person name="Brettin T."/>
            <person name="Bruce D."/>
            <person name="Han C."/>
            <person name="Schmutz J."/>
            <person name="Larimer F."/>
            <person name="Land M.L."/>
            <person name="Hauser L."/>
            <person name="Kyrpides N."/>
            <person name="Mikhailova N."/>
            <person name="Ye Q."/>
            <person name="Zhou J."/>
            <person name="Richardson P."/>
            <person name="Fields M.W."/>
        </authorList>
    </citation>
    <scope>NUCLEOTIDE SEQUENCE [LARGE SCALE GENOMIC DNA]</scope>
    <source>
        <strain evidence="14">QYMF</strain>
    </source>
</reference>
<dbReference type="RefSeq" id="WP_012062131.1">
    <property type="nucleotide sequence ID" value="NC_009633.1"/>
</dbReference>
<evidence type="ECO:0000259" key="12">
    <source>
        <dbReference type="Pfam" id="PF08291"/>
    </source>
</evidence>
<evidence type="ECO:0000313" key="13">
    <source>
        <dbReference type="EMBL" id="ABR47088.1"/>
    </source>
</evidence>
<sequence>MNQIQIAKNFQLREFQCRGGSQLVKLDHQLLEKLQQLRNQVNAPINLTSGYRTPEHNQRVGGSPNSQHLLGRAADIQVPGHSPEAIAKMAEKIGFAGIGIYSTFTHVDVRTTEKSRWRG</sequence>
<evidence type="ECO:0000256" key="8">
    <source>
        <dbReference type="ARBA" id="ARBA00023049"/>
    </source>
</evidence>
<comment type="cofactor">
    <cofactor evidence="1">
        <name>Zn(2+)</name>
        <dbReference type="ChEBI" id="CHEBI:29105"/>
    </cofactor>
</comment>
<dbReference type="STRING" id="293826.Amet_0863"/>
<keyword evidence="9" id="KW-0961">Cell wall biogenesis/degradation</keyword>
<dbReference type="AlphaFoldDB" id="A6TLM0"/>
<dbReference type="KEGG" id="amt:Amet_0863"/>
<dbReference type="GO" id="GO:0008237">
    <property type="term" value="F:metallopeptidase activity"/>
    <property type="evidence" value="ECO:0007669"/>
    <property type="project" value="UniProtKB-KW"/>
</dbReference>
<dbReference type="Gene3D" id="3.30.1380.10">
    <property type="match status" value="1"/>
</dbReference>
<dbReference type="GO" id="GO:0071555">
    <property type="term" value="P:cell wall organization"/>
    <property type="evidence" value="ECO:0007669"/>
    <property type="project" value="UniProtKB-KW"/>
</dbReference>
<proteinExistence type="inferred from homology"/>
<keyword evidence="3" id="KW-0645">Protease</keyword>
<evidence type="ECO:0000256" key="10">
    <source>
        <dbReference type="ARBA" id="ARBA00093448"/>
    </source>
</evidence>
<dbReference type="OrthoDB" id="5242612at2"/>
<dbReference type="GO" id="GO:0046872">
    <property type="term" value="F:metal ion binding"/>
    <property type="evidence" value="ECO:0007669"/>
    <property type="project" value="UniProtKB-KW"/>
</dbReference>
<comment type="similarity">
    <text evidence="10">Belongs to the peptidase M15 family.</text>
</comment>
<evidence type="ECO:0000256" key="5">
    <source>
        <dbReference type="ARBA" id="ARBA00022729"/>
    </source>
</evidence>
<keyword evidence="7" id="KW-0862">Zinc</keyword>
<dbReference type="PANTHER" id="PTHR37425:SF1">
    <property type="entry name" value="OUTER MEMBRANE PROTEIN"/>
    <property type="match status" value="1"/>
</dbReference>
<keyword evidence="14" id="KW-1185">Reference proteome</keyword>
<dbReference type="InterPro" id="IPR010275">
    <property type="entry name" value="MepK"/>
</dbReference>
<comment type="pathway">
    <text evidence="2">Cell wall biogenesis; cell wall polysaccharide biosynthesis.</text>
</comment>
<evidence type="ECO:0000313" key="14">
    <source>
        <dbReference type="Proteomes" id="UP000001572"/>
    </source>
</evidence>
<dbReference type="PANTHER" id="PTHR37425">
    <property type="match status" value="1"/>
</dbReference>
<dbReference type="EMBL" id="CP000724">
    <property type="protein sequence ID" value="ABR47088.1"/>
    <property type="molecule type" value="Genomic_DNA"/>
</dbReference>
<evidence type="ECO:0000256" key="7">
    <source>
        <dbReference type="ARBA" id="ARBA00022833"/>
    </source>
</evidence>
<dbReference type="InterPro" id="IPR013230">
    <property type="entry name" value="Peptidase_M15A_C"/>
</dbReference>
<dbReference type="eggNOG" id="COG3108">
    <property type="taxonomic scope" value="Bacteria"/>
</dbReference>
<evidence type="ECO:0000256" key="1">
    <source>
        <dbReference type="ARBA" id="ARBA00001947"/>
    </source>
</evidence>
<keyword evidence="4" id="KW-0479">Metal-binding</keyword>
<dbReference type="Pfam" id="PF08291">
    <property type="entry name" value="Peptidase_M15_3"/>
    <property type="match status" value="1"/>
</dbReference>
<dbReference type="InterPro" id="IPR009045">
    <property type="entry name" value="Zn_M74/Hedgehog-like"/>
</dbReference>
<evidence type="ECO:0000256" key="3">
    <source>
        <dbReference type="ARBA" id="ARBA00022670"/>
    </source>
</evidence>
<evidence type="ECO:0000256" key="6">
    <source>
        <dbReference type="ARBA" id="ARBA00022801"/>
    </source>
</evidence>
<dbReference type="Proteomes" id="UP000001572">
    <property type="component" value="Chromosome"/>
</dbReference>
<evidence type="ECO:0000256" key="4">
    <source>
        <dbReference type="ARBA" id="ARBA00022723"/>
    </source>
</evidence>
<evidence type="ECO:0000256" key="9">
    <source>
        <dbReference type="ARBA" id="ARBA00023316"/>
    </source>
</evidence>
<evidence type="ECO:0000256" key="11">
    <source>
        <dbReference type="ARBA" id="ARBA00093666"/>
    </source>
</evidence>
<keyword evidence="5" id="KW-0732">Signal</keyword>
<accession>A6TLM0</accession>
<dbReference type="GO" id="GO:0006508">
    <property type="term" value="P:proteolysis"/>
    <property type="evidence" value="ECO:0007669"/>
    <property type="project" value="UniProtKB-KW"/>
</dbReference>
<keyword evidence="6" id="KW-0378">Hydrolase</keyword>
<keyword evidence="8" id="KW-0482">Metalloprotease</keyword>
<evidence type="ECO:0000256" key="2">
    <source>
        <dbReference type="ARBA" id="ARBA00004776"/>
    </source>
</evidence>
<name>A6TLM0_ALKMQ</name>
<gene>
    <name evidence="13" type="ordered locus">Amet_0863</name>
</gene>
<dbReference type="SUPFAM" id="SSF55166">
    <property type="entry name" value="Hedgehog/DD-peptidase"/>
    <property type="match status" value="1"/>
</dbReference>
<organism evidence="13 14">
    <name type="scientific">Alkaliphilus metalliredigens (strain QYMF)</name>
    <dbReference type="NCBI Taxonomy" id="293826"/>
    <lineage>
        <taxon>Bacteria</taxon>
        <taxon>Bacillati</taxon>
        <taxon>Bacillota</taxon>
        <taxon>Clostridia</taxon>
        <taxon>Peptostreptococcales</taxon>
        <taxon>Natronincolaceae</taxon>
        <taxon>Alkaliphilus</taxon>
    </lineage>
</organism>
<dbReference type="HOGENOM" id="CLU_124897_1_0_9"/>
<protein>
    <recommendedName>
        <fullName evidence="11">Murein endopeptidase K</fullName>
    </recommendedName>
</protein>
<feature type="domain" description="Peptidase M15A C-terminal" evidence="12">
    <location>
        <begin position="9"/>
        <end position="108"/>
    </location>
</feature>